<organism evidence="1 2">
    <name type="scientific">Paxillus rubicundulus Ve08.2h10</name>
    <dbReference type="NCBI Taxonomy" id="930991"/>
    <lineage>
        <taxon>Eukaryota</taxon>
        <taxon>Fungi</taxon>
        <taxon>Dikarya</taxon>
        <taxon>Basidiomycota</taxon>
        <taxon>Agaricomycotina</taxon>
        <taxon>Agaricomycetes</taxon>
        <taxon>Agaricomycetidae</taxon>
        <taxon>Boletales</taxon>
        <taxon>Paxilineae</taxon>
        <taxon>Paxillaceae</taxon>
        <taxon>Paxillus</taxon>
    </lineage>
</organism>
<proteinExistence type="predicted"/>
<reference evidence="1 2" key="1">
    <citation type="submission" date="2014-04" db="EMBL/GenBank/DDBJ databases">
        <authorList>
            <consortium name="DOE Joint Genome Institute"/>
            <person name="Kuo A."/>
            <person name="Kohler A."/>
            <person name="Jargeat P."/>
            <person name="Nagy L.G."/>
            <person name="Floudas D."/>
            <person name="Copeland A."/>
            <person name="Barry K.W."/>
            <person name="Cichocki N."/>
            <person name="Veneault-Fourrey C."/>
            <person name="LaButti K."/>
            <person name="Lindquist E.A."/>
            <person name="Lipzen A."/>
            <person name="Lundell T."/>
            <person name="Morin E."/>
            <person name="Murat C."/>
            <person name="Sun H."/>
            <person name="Tunlid A."/>
            <person name="Henrissat B."/>
            <person name="Grigoriev I.V."/>
            <person name="Hibbett D.S."/>
            <person name="Martin F."/>
            <person name="Nordberg H.P."/>
            <person name="Cantor M.N."/>
            <person name="Hua S.X."/>
        </authorList>
    </citation>
    <scope>NUCLEOTIDE SEQUENCE [LARGE SCALE GENOMIC DNA]</scope>
    <source>
        <strain evidence="1 2">Ve08.2h10</strain>
    </source>
</reference>
<accession>A0A0D0DYW8</accession>
<sequence>MMYDMVLSPICPSLNHKSQRTHTRFDFRLPNCEMPSWITKLGSWVSDMHAKGRITKAQISAYEKKNRQRWGK</sequence>
<dbReference type="EMBL" id="KN825039">
    <property type="protein sequence ID" value="KIK95496.1"/>
    <property type="molecule type" value="Genomic_DNA"/>
</dbReference>
<protein>
    <submittedName>
        <fullName evidence="1">Uncharacterized protein</fullName>
    </submittedName>
</protein>
<name>A0A0D0DYW8_9AGAM</name>
<evidence type="ECO:0000313" key="1">
    <source>
        <dbReference type="EMBL" id="KIK95496.1"/>
    </source>
</evidence>
<gene>
    <name evidence="1" type="ORF">PAXRUDRAFT_826982</name>
</gene>
<dbReference type="HOGENOM" id="CLU_2722914_0_0_1"/>
<dbReference type="Proteomes" id="UP000054538">
    <property type="component" value="Unassembled WGS sequence"/>
</dbReference>
<keyword evidence="2" id="KW-1185">Reference proteome</keyword>
<reference evidence="2" key="2">
    <citation type="submission" date="2015-01" db="EMBL/GenBank/DDBJ databases">
        <title>Evolutionary Origins and Diversification of the Mycorrhizal Mutualists.</title>
        <authorList>
            <consortium name="DOE Joint Genome Institute"/>
            <consortium name="Mycorrhizal Genomics Consortium"/>
            <person name="Kohler A."/>
            <person name="Kuo A."/>
            <person name="Nagy L.G."/>
            <person name="Floudas D."/>
            <person name="Copeland A."/>
            <person name="Barry K.W."/>
            <person name="Cichocki N."/>
            <person name="Veneault-Fourrey C."/>
            <person name="LaButti K."/>
            <person name="Lindquist E.A."/>
            <person name="Lipzen A."/>
            <person name="Lundell T."/>
            <person name="Morin E."/>
            <person name="Murat C."/>
            <person name="Riley R."/>
            <person name="Ohm R."/>
            <person name="Sun H."/>
            <person name="Tunlid A."/>
            <person name="Henrissat B."/>
            <person name="Grigoriev I.V."/>
            <person name="Hibbett D.S."/>
            <person name="Martin F."/>
        </authorList>
    </citation>
    <scope>NUCLEOTIDE SEQUENCE [LARGE SCALE GENOMIC DNA]</scope>
    <source>
        <strain evidence="2">Ve08.2h10</strain>
    </source>
</reference>
<dbReference type="InParanoid" id="A0A0D0DYW8"/>
<dbReference type="AlphaFoldDB" id="A0A0D0DYW8"/>
<evidence type="ECO:0000313" key="2">
    <source>
        <dbReference type="Proteomes" id="UP000054538"/>
    </source>
</evidence>